<protein>
    <submittedName>
        <fullName evidence="1">Uncharacterized protein</fullName>
    </submittedName>
</protein>
<evidence type="ECO:0000313" key="1">
    <source>
        <dbReference type="EMBL" id="GII52409.1"/>
    </source>
</evidence>
<dbReference type="Proteomes" id="UP000605992">
    <property type="component" value="Unassembled WGS sequence"/>
</dbReference>
<gene>
    <name evidence="1" type="ORF">Pth03_07980</name>
</gene>
<accession>A0A8J3V1M1</accession>
<comment type="caution">
    <text evidence="1">The sequence shown here is derived from an EMBL/GenBank/DDBJ whole genome shotgun (WGS) entry which is preliminary data.</text>
</comment>
<evidence type="ECO:0000313" key="2">
    <source>
        <dbReference type="Proteomes" id="UP000605992"/>
    </source>
</evidence>
<dbReference type="AlphaFoldDB" id="A0A8J3V1M1"/>
<organism evidence="1 2">
    <name type="scientific">Planotetraspora thailandica</name>
    <dbReference type="NCBI Taxonomy" id="487172"/>
    <lineage>
        <taxon>Bacteria</taxon>
        <taxon>Bacillati</taxon>
        <taxon>Actinomycetota</taxon>
        <taxon>Actinomycetes</taxon>
        <taxon>Streptosporangiales</taxon>
        <taxon>Streptosporangiaceae</taxon>
        <taxon>Planotetraspora</taxon>
    </lineage>
</organism>
<dbReference type="EMBL" id="BOOR01000005">
    <property type="protein sequence ID" value="GII52409.1"/>
    <property type="molecule type" value="Genomic_DNA"/>
</dbReference>
<name>A0A8J3V1M1_9ACTN</name>
<sequence length="149" mass="16149">MRPADTHLVQIPQSAEFLARLAQSLDQAGRHRVVRPVGDGRAQVCHVHAAVVAVLLRWVGGACLWIREPAPDQVAAVLGYGAHPAQQRLGHRVLREHVAEVAQHLRRGVGELVEQVEQAGPYVVARLGAGRRAVPGEQVEVVSLVFVQP</sequence>
<keyword evidence="2" id="KW-1185">Reference proteome</keyword>
<proteinExistence type="predicted"/>
<reference evidence="1" key="1">
    <citation type="submission" date="2021-01" db="EMBL/GenBank/DDBJ databases">
        <title>Whole genome shotgun sequence of Planotetraspora thailandica NBRC 104271.</title>
        <authorList>
            <person name="Komaki H."/>
            <person name="Tamura T."/>
        </authorList>
    </citation>
    <scope>NUCLEOTIDE SEQUENCE</scope>
    <source>
        <strain evidence="1">NBRC 104271</strain>
    </source>
</reference>